<dbReference type="Pfam" id="PF04085">
    <property type="entry name" value="MreC"/>
    <property type="match status" value="1"/>
</dbReference>
<keyword evidence="9" id="KW-1185">Reference proteome</keyword>
<dbReference type="PANTHER" id="PTHR34138">
    <property type="entry name" value="CELL SHAPE-DETERMINING PROTEIN MREC"/>
    <property type="match status" value="1"/>
</dbReference>
<comment type="function">
    <text evidence="5">Involved in formation and maintenance of cell shape.</text>
</comment>
<reference evidence="9" key="1">
    <citation type="journal article" date="2019" name="Int. J. Syst. Evol. Microbiol.">
        <title>The Global Catalogue of Microorganisms (GCM) 10K type strain sequencing project: providing services to taxonomists for standard genome sequencing and annotation.</title>
        <authorList>
            <consortium name="The Broad Institute Genomics Platform"/>
            <consortium name="The Broad Institute Genome Sequencing Center for Infectious Disease"/>
            <person name="Wu L."/>
            <person name="Ma J."/>
        </authorList>
    </citation>
    <scope>NUCLEOTIDE SEQUENCE [LARGE SCALE GENOMIC DNA]</scope>
    <source>
        <strain evidence="9">KCTC 52473</strain>
    </source>
</reference>
<dbReference type="Proteomes" id="UP001595478">
    <property type="component" value="Unassembled WGS sequence"/>
</dbReference>
<evidence type="ECO:0000313" key="9">
    <source>
        <dbReference type="Proteomes" id="UP001595478"/>
    </source>
</evidence>
<evidence type="ECO:0000256" key="2">
    <source>
        <dbReference type="ARBA" id="ARBA00013855"/>
    </source>
</evidence>
<keyword evidence="3 5" id="KW-0133">Cell shape</keyword>
<evidence type="ECO:0000259" key="7">
    <source>
        <dbReference type="Pfam" id="PF04085"/>
    </source>
</evidence>
<evidence type="ECO:0000313" key="8">
    <source>
        <dbReference type="EMBL" id="MFC3123028.1"/>
    </source>
</evidence>
<dbReference type="RefSeq" id="WP_376921150.1">
    <property type="nucleotide sequence ID" value="NZ_JBHRSW010000043.1"/>
</dbReference>
<dbReference type="NCBIfam" id="TIGR00219">
    <property type="entry name" value="mreC"/>
    <property type="match status" value="1"/>
</dbReference>
<proteinExistence type="inferred from homology"/>
<evidence type="ECO:0000256" key="3">
    <source>
        <dbReference type="ARBA" id="ARBA00022960"/>
    </source>
</evidence>
<evidence type="ECO:0000256" key="1">
    <source>
        <dbReference type="ARBA" id="ARBA00009369"/>
    </source>
</evidence>
<dbReference type="InterPro" id="IPR042175">
    <property type="entry name" value="Cell/Rod_MreC_2"/>
</dbReference>
<dbReference type="InterPro" id="IPR007221">
    <property type="entry name" value="MreC"/>
</dbReference>
<feature type="domain" description="Rod shape-determining protein MreC beta-barrel core" evidence="7">
    <location>
        <begin position="125"/>
        <end position="270"/>
    </location>
</feature>
<keyword evidence="6" id="KW-0472">Membrane</keyword>
<dbReference type="EMBL" id="JBHRSW010000043">
    <property type="protein sequence ID" value="MFC3123028.1"/>
    <property type="molecule type" value="Genomic_DNA"/>
</dbReference>
<sequence length="296" mass="32950">MNEVFPRGPSLLTRFILILVFSIIAMIVDTKVDSVKTLRTYLTSFVSPLQYIADMPGELLNWSASRFTSRQKMLDENELLTAQITLLNGELQRLAALQQENNKLRNLLDAPVRVNMHKMIAELMSIDNNPYSHQIVINKGTLNDVYLGQAILDDNGVVGQVVEVGTTNSRVLLISDATHAIPVRISRNNVRLVASGKGELNELKLQHVPHSAEVQEGDLLISSGLGNVFPEGYPVGTIEKIVRDESQPFADVTIKPAARLDRLKYLLLLWPDEKAPEEAVASSELYKQLEANDARK</sequence>
<comment type="caution">
    <text evidence="8">The sequence shown here is derived from an EMBL/GenBank/DDBJ whole genome shotgun (WGS) entry which is preliminary data.</text>
</comment>
<evidence type="ECO:0000256" key="6">
    <source>
        <dbReference type="SAM" id="Phobius"/>
    </source>
</evidence>
<dbReference type="InterPro" id="IPR055342">
    <property type="entry name" value="MreC_beta-barrel_core"/>
</dbReference>
<gene>
    <name evidence="8" type="primary">mreC</name>
    <name evidence="8" type="ORF">ACFOHL_15490</name>
</gene>
<keyword evidence="6" id="KW-1133">Transmembrane helix</keyword>
<organism evidence="8 9">
    <name type="scientific">Agaribacter flavus</name>
    <dbReference type="NCBI Taxonomy" id="1902781"/>
    <lineage>
        <taxon>Bacteria</taxon>
        <taxon>Pseudomonadati</taxon>
        <taxon>Pseudomonadota</taxon>
        <taxon>Gammaproteobacteria</taxon>
        <taxon>Alteromonadales</taxon>
        <taxon>Alteromonadaceae</taxon>
        <taxon>Agaribacter</taxon>
    </lineage>
</organism>
<feature type="transmembrane region" description="Helical" evidence="6">
    <location>
        <begin position="12"/>
        <end position="29"/>
    </location>
</feature>
<evidence type="ECO:0000256" key="5">
    <source>
        <dbReference type="PIRNR" id="PIRNR038471"/>
    </source>
</evidence>
<dbReference type="PIRSF" id="PIRSF038471">
    <property type="entry name" value="MreC"/>
    <property type="match status" value="1"/>
</dbReference>
<dbReference type="PANTHER" id="PTHR34138:SF1">
    <property type="entry name" value="CELL SHAPE-DETERMINING PROTEIN MREC"/>
    <property type="match status" value="1"/>
</dbReference>
<protein>
    <recommendedName>
        <fullName evidence="2 5">Cell shape-determining protein MreC</fullName>
    </recommendedName>
    <alternativeName>
        <fullName evidence="4 5">Cell shape protein MreC</fullName>
    </alternativeName>
</protein>
<dbReference type="Gene3D" id="2.40.10.350">
    <property type="entry name" value="Rod shape-determining protein MreC, domain 2"/>
    <property type="match status" value="1"/>
</dbReference>
<name>A0ABV7FTM0_9ALTE</name>
<dbReference type="Gene3D" id="2.40.10.340">
    <property type="entry name" value="Rod shape-determining protein MreC, domain 1"/>
    <property type="match status" value="1"/>
</dbReference>
<evidence type="ECO:0000256" key="4">
    <source>
        <dbReference type="ARBA" id="ARBA00032089"/>
    </source>
</evidence>
<keyword evidence="6" id="KW-0812">Transmembrane</keyword>
<comment type="similarity">
    <text evidence="1 5">Belongs to the MreC family.</text>
</comment>
<accession>A0ABV7FTM0</accession>
<dbReference type="InterPro" id="IPR042177">
    <property type="entry name" value="Cell/Rod_1"/>
</dbReference>